<dbReference type="RefSeq" id="WP_035282658.1">
    <property type="nucleotide sequence ID" value="NZ_AYXG01000101.1"/>
</dbReference>
<keyword evidence="3" id="KW-1185">Reference proteome</keyword>
<name>W7J6Y2_9PSEU</name>
<dbReference type="STRING" id="909613.UO65_2868"/>
<dbReference type="OrthoDB" id="3695507at2"/>
<sequence>MIGNRVARGVAKVAGVALTAAAALVVGPQAASAQVAAQAPAVACQAVGRVSGSVAEYTLYDDAGYSGACITFYRLGNCTATTGDVNGLYNLAGWGWDNRAGSVHTYSQCDVMVYDARDCPRGGAHSTWVDQSADLRLGGVNWQNRATCVLVS</sequence>
<dbReference type="EMBL" id="AYXG01000101">
    <property type="protein sequence ID" value="EWC61809.1"/>
    <property type="molecule type" value="Genomic_DNA"/>
</dbReference>
<comment type="caution">
    <text evidence="2">The sequence shown here is derived from an EMBL/GenBank/DDBJ whole genome shotgun (WGS) entry which is preliminary data.</text>
</comment>
<dbReference type="Proteomes" id="UP000019277">
    <property type="component" value="Unassembled WGS sequence"/>
</dbReference>
<reference evidence="2 3" key="1">
    <citation type="journal article" date="2014" name="Genome Announc.">
        <title>Draft Genome Sequence of the Antitrypanosomally Active Sponge-Associated Bacterium Actinokineospora sp. Strain EG49.</title>
        <authorList>
            <person name="Harjes J."/>
            <person name="Ryu T."/>
            <person name="Abdelmohsen U.R."/>
            <person name="Moitinho-Silva L."/>
            <person name="Horn H."/>
            <person name="Ravasi T."/>
            <person name="Hentschel U."/>
        </authorList>
    </citation>
    <scope>NUCLEOTIDE SEQUENCE [LARGE SCALE GENOMIC DNA]</scope>
    <source>
        <strain evidence="2 3">EG49</strain>
    </source>
</reference>
<dbReference type="Gene3D" id="2.60.20.10">
    <property type="entry name" value="Crystallins"/>
    <property type="match status" value="1"/>
</dbReference>
<organism evidence="2 3">
    <name type="scientific">Actinokineospora spheciospongiae</name>
    <dbReference type="NCBI Taxonomy" id="909613"/>
    <lineage>
        <taxon>Bacteria</taxon>
        <taxon>Bacillati</taxon>
        <taxon>Actinomycetota</taxon>
        <taxon>Actinomycetes</taxon>
        <taxon>Pseudonocardiales</taxon>
        <taxon>Pseudonocardiaceae</taxon>
        <taxon>Actinokineospora</taxon>
    </lineage>
</organism>
<feature type="signal peptide" evidence="1">
    <location>
        <begin position="1"/>
        <end position="33"/>
    </location>
</feature>
<accession>W7J6Y2</accession>
<feature type="chain" id="PRO_5004894485" evidence="1">
    <location>
        <begin position="34"/>
        <end position="152"/>
    </location>
</feature>
<protein>
    <submittedName>
        <fullName evidence="2">Uncharacterized protein</fullName>
    </submittedName>
</protein>
<evidence type="ECO:0000313" key="2">
    <source>
        <dbReference type="EMBL" id="EWC61809.1"/>
    </source>
</evidence>
<evidence type="ECO:0000313" key="3">
    <source>
        <dbReference type="Proteomes" id="UP000019277"/>
    </source>
</evidence>
<proteinExistence type="predicted"/>
<gene>
    <name evidence="2" type="ORF">UO65_2868</name>
</gene>
<dbReference type="AlphaFoldDB" id="W7J6Y2"/>
<evidence type="ECO:0000256" key="1">
    <source>
        <dbReference type="SAM" id="SignalP"/>
    </source>
</evidence>
<keyword evidence="1" id="KW-0732">Signal</keyword>